<feature type="transmembrane region" description="Helical" evidence="1">
    <location>
        <begin position="375"/>
        <end position="396"/>
    </location>
</feature>
<proteinExistence type="predicted"/>
<evidence type="ECO:0000256" key="1">
    <source>
        <dbReference type="SAM" id="Phobius"/>
    </source>
</evidence>
<protein>
    <submittedName>
        <fullName evidence="2">Uncharacterized protein</fullName>
    </submittedName>
</protein>
<dbReference type="EMBL" id="CAEY01002026">
    <property type="status" value="NOT_ANNOTATED_CDS"/>
    <property type="molecule type" value="Genomic_DNA"/>
</dbReference>
<reference evidence="3" key="1">
    <citation type="submission" date="2011-08" db="EMBL/GenBank/DDBJ databases">
        <authorList>
            <person name="Rombauts S."/>
        </authorList>
    </citation>
    <scope>NUCLEOTIDE SEQUENCE</scope>
    <source>
        <strain evidence="3">London</strain>
    </source>
</reference>
<reference evidence="2" key="2">
    <citation type="submission" date="2015-06" db="UniProtKB">
        <authorList>
            <consortium name="EnsemblMetazoa"/>
        </authorList>
    </citation>
    <scope>IDENTIFICATION</scope>
</reference>
<evidence type="ECO:0000313" key="3">
    <source>
        <dbReference type="Proteomes" id="UP000015104"/>
    </source>
</evidence>
<dbReference type="eggNOG" id="ENOG502RUIC">
    <property type="taxonomic scope" value="Eukaryota"/>
</dbReference>
<name>T1KDR9_TETUR</name>
<keyword evidence="1" id="KW-0472">Membrane</keyword>
<sequence length="493" mass="54935">MNLISVNSLEAQFYCFISFHLWFGVYCQALCEELSLNIELVAVVPNEIVSINEQVLVYFRAEGFKISDLNVTFRDSLGARIFCLNKDWTQSYILNSMVSCTTETFDNFTFGSSLDLETTIKCGNTLVDHKITANVAKVIDPEIEDYTKYVFMGEQSNVILDYANIHEKHINTTNLSYKETKCDRVSFEDKAHRFKCLIPQFNQTQGSVNDTILDFVISLTDKYWRTLKLSVLPMPTIEGTLGSTFAGALNPILIIGSEFSPLFASQLLLVTSKSKTPNKCSYFNETYLRCIAAHGLTPVNLATQFTAIEIFDATKKEVTPCTKVRFTSVSTLTCEPVVHLSRGYPHKNHVTLKISSWQITHCINCPTSASSYSKTFIVVGILSAFLLSIATAIIVCNQLEASNTLSVFKPPPKPLGMALERPLAKPVVKPLAKSEVEPLAKPLAKPVVESVVKSIIEPLTRSEVGPLDKSEVNAVKTLVKLIVKTHNKDKFHF</sequence>
<dbReference type="Proteomes" id="UP000015104">
    <property type="component" value="Unassembled WGS sequence"/>
</dbReference>
<keyword evidence="1" id="KW-0812">Transmembrane</keyword>
<dbReference type="AlphaFoldDB" id="T1KDR9"/>
<dbReference type="HOGENOM" id="CLU_553586_0_0_1"/>
<keyword evidence="3" id="KW-1185">Reference proteome</keyword>
<organism evidence="2 3">
    <name type="scientific">Tetranychus urticae</name>
    <name type="common">Two-spotted spider mite</name>
    <dbReference type="NCBI Taxonomy" id="32264"/>
    <lineage>
        <taxon>Eukaryota</taxon>
        <taxon>Metazoa</taxon>
        <taxon>Ecdysozoa</taxon>
        <taxon>Arthropoda</taxon>
        <taxon>Chelicerata</taxon>
        <taxon>Arachnida</taxon>
        <taxon>Acari</taxon>
        <taxon>Acariformes</taxon>
        <taxon>Trombidiformes</taxon>
        <taxon>Prostigmata</taxon>
        <taxon>Eleutherengona</taxon>
        <taxon>Raphignathae</taxon>
        <taxon>Tetranychoidea</taxon>
        <taxon>Tetranychidae</taxon>
        <taxon>Tetranychus</taxon>
    </lineage>
</organism>
<accession>T1KDR9</accession>
<evidence type="ECO:0000313" key="2">
    <source>
        <dbReference type="EnsemblMetazoa" id="tetur09g03970.1"/>
    </source>
</evidence>
<keyword evidence="1" id="KW-1133">Transmembrane helix</keyword>
<dbReference type="EnsemblMetazoa" id="tetur09g03970.1">
    <property type="protein sequence ID" value="tetur09g03970.1"/>
    <property type="gene ID" value="tetur09g03970"/>
</dbReference>